<dbReference type="KEGG" id="vg:14477381"/>
<protein>
    <submittedName>
        <fullName evidence="1">Uncharacterized protein</fullName>
    </submittedName>
</protein>
<organism evidence="1 2">
    <name type="scientific">Haloarcula vallismortis tailed virus 1</name>
    <dbReference type="NCBI Taxonomy" id="1262528"/>
    <lineage>
        <taxon>Viruses</taxon>
        <taxon>Duplodnaviria</taxon>
        <taxon>Heunggongvirae</taxon>
        <taxon>Uroviricota</taxon>
        <taxon>Caudoviricetes</taxon>
        <taxon>Thumleimavirales</taxon>
        <taxon>Druskaviridae</taxon>
        <taxon>Tredecimvirus</taxon>
        <taxon>Tredecimvirus thailandense</taxon>
        <taxon>Tredecimvirus HVTV1</taxon>
    </lineage>
</organism>
<dbReference type="RefSeq" id="YP_007379045.1">
    <property type="nucleotide sequence ID" value="NC_020158.1"/>
</dbReference>
<reference evidence="1 2" key="1">
    <citation type="journal article" date="2013" name="J. Virol.">
        <title>Insights into head-tailed viruses infecting extremely halophilic archaea.</title>
        <authorList>
            <person name="Pietila M.K."/>
            <person name="Laurinmaki P."/>
            <person name="Russell D.A."/>
            <person name="Ko C.C."/>
            <person name="Jacobs-Sera D."/>
            <person name="Butcher S.J."/>
            <person name="Bamford D.H."/>
            <person name="Hendrix R.W."/>
        </authorList>
    </citation>
    <scope>NUCLEOTIDE SEQUENCE [LARGE SCALE GENOMIC DNA]</scope>
</reference>
<accession>L7TH16</accession>
<proteinExistence type="predicted"/>
<evidence type="ECO:0000313" key="1">
    <source>
        <dbReference type="EMBL" id="AGC34509.1"/>
    </source>
</evidence>
<evidence type="ECO:0000313" key="2">
    <source>
        <dbReference type="Proteomes" id="UP000011137"/>
    </source>
</evidence>
<dbReference type="GeneID" id="14477381"/>
<sequence>MTRRRMAGLTHTDGGGARFLSILSAKVRLRYPRDAIPDWTIKDWF</sequence>
<dbReference type="Proteomes" id="UP000011137">
    <property type="component" value="Segment"/>
</dbReference>
<dbReference type="EMBL" id="KC117377">
    <property type="protein sequence ID" value="AGC34509.1"/>
    <property type="molecule type" value="Genomic_DNA"/>
</dbReference>
<name>L7TH16_9CAUD</name>
<gene>
    <name evidence="1" type="primary">140</name>
    <name evidence="1" type="ORF">HVTV1_140</name>
</gene>
<keyword evidence="2" id="KW-1185">Reference proteome</keyword>